<protein>
    <recommendedName>
        <fullName evidence="4">Vitamin K epoxide reductase family protein</fullName>
    </recommendedName>
</protein>
<gene>
    <name evidence="2" type="ORF">KK103_07300</name>
</gene>
<dbReference type="GeneID" id="99622013"/>
<comment type="caution">
    <text evidence="2">The sequence shown here is derived from an EMBL/GenBank/DDBJ whole genome shotgun (WGS) entry which is preliminary data.</text>
</comment>
<reference evidence="2" key="1">
    <citation type="submission" date="2021-05" db="EMBL/GenBank/DDBJ databases">
        <title>Whole genome sequence of Curtobacterium flaccumfaciens pv. flaccumfaciens strain CFBP 3417.</title>
        <authorList>
            <person name="Osdaghi E."/>
            <person name="Taghouti G."/>
            <person name="Portier P."/>
            <person name="Fazliarab A."/>
            <person name="Taghavi S.M."/>
            <person name="Briand M."/>
            <person name="Le-Saux M."/>
            <person name="Jacques M.-A."/>
        </authorList>
    </citation>
    <scope>NUCLEOTIDE SEQUENCE</scope>
    <source>
        <strain evidence="2">CFBP 3417</strain>
    </source>
</reference>
<evidence type="ECO:0000256" key="1">
    <source>
        <dbReference type="SAM" id="Phobius"/>
    </source>
</evidence>
<dbReference type="Proteomes" id="UP000709437">
    <property type="component" value="Unassembled WGS sequence"/>
</dbReference>
<feature type="transmembrane region" description="Helical" evidence="1">
    <location>
        <begin position="71"/>
        <end position="92"/>
    </location>
</feature>
<dbReference type="EMBL" id="JAHEWX010000006">
    <property type="protein sequence ID" value="MBT1541559.1"/>
    <property type="molecule type" value="Genomic_DNA"/>
</dbReference>
<evidence type="ECO:0000313" key="2">
    <source>
        <dbReference type="EMBL" id="MBT1541559.1"/>
    </source>
</evidence>
<keyword evidence="1" id="KW-1133">Transmembrane helix</keyword>
<feature type="transmembrane region" description="Helical" evidence="1">
    <location>
        <begin position="20"/>
        <end position="39"/>
    </location>
</feature>
<proteinExistence type="predicted"/>
<evidence type="ECO:0008006" key="4">
    <source>
        <dbReference type="Google" id="ProtNLM"/>
    </source>
</evidence>
<dbReference type="AlphaFoldDB" id="A0A9Q2W597"/>
<feature type="transmembrane region" description="Helical" evidence="1">
    <location>
        <begin position="104"/>
        <end position="124"/>
    </location>
</feature>
<keyword evidence="1" id="KW-0472">Membrane</keyword>
<sequence length="125" mass="13238">MKRSSVHDEGQRRPRGSWGLGLALCSLVFLEVFATIGSLPGMVAAQLEQYTPCASDATLQCSYAVGETAQFLVPLVALIVTITTWVIGASGVPTVRRRVVTPAIGLVVIVLTFVLGVVAINLSIR</sequence>
<keyword evidence="1" id="KW-0812">Transmembrane</keyword>
<organism evidence="2 3">
    <name type="scientific">Curtobacterium flaccumfaciens pv. flaccumfaciens</name>
    <dbReference type="NCBI Taxonomy" id="138532"/>
    <lineage>
        <taxon>Bacteria</taxon>
        <taxon>Bacillati</taxon>
        <taxon>Actinomycetota</taxon>
        <taxon>Actinomycetes</taxon>
        <taxon>Micrococcales</taxon>
        <taxon>Microbacteriaceae</taxon>
        <taxon>Curtobacterium</taxon>
    </lineage>
</organism>
<name>A0A9Q2W597_9MICO</name>
<accession>A0A9Q2W597</accession>
<evidence type="ECO:0000313" key="3">
    <source>
        <dbReference type="Proteomes" id="UP000709437"/>
    </source>
</evidence>
<dbReference type="RefSeq" id="WP_214518877.1">
    <property type="nucleotide sequence ID" value="NZ_JAHEWX010000006.1"/>
</dbReference>